<dbReference type="PANTHER" id="PTHR34610">
    <property type="entry name" value="SSL7007 PROTEIN"/>
    <property type="match status" value="1"/>
</dbReference>
<evidence type="ECO:0000259" key="1">
    <source>
        <dbReference type="SMART" id="SM00670"/>
    </source>
</evidence>
<dbReference type="NCBIfam" id="TIGR00305">
    <property type="entry name" value="putative toxin-antitoxin system toxin component, PIN family"/>
    <property type="match status" value="1"/>
</dbReference>
<reference evidence="2 3" key="1">
    <citation type="submission" date="2017-09" db="EMBL/GenBank/DDBJ databases">
        <title>Depth-based differentiation of microbial function through sediment-hosted aquifers and enrichment of novel symbionts in the deep terrestrial subsurface.</title>
        <authorList>
            <person name="Probst A.J."/>
            <person name="Ladd B."/>
            <person name="Jarett J.K."/>
            <person name="Geller-Mcgrath D.E."/>
            <person name="Sieber C.M."/>
            <person name="Emerson J.B."/>
            <person name="Anantharaman K."/>
            <person name="Thomas B.C."/>
            <person name="Malmstrom R."/>
            <person name="Stieglmeier M."/>
            <person name="Klingl A."/>
            <person name="Woyke T."/>
            <person name="Ryan C.M."/>
            <person name="Banfield J.F."/>
        </authorList>
    </citation>
    <scope>NUCLEOTIDE SEQUENCE [LARGE SCALE GENOMIC DNA]</scope>
    <source>
        <strain evidence="2">CG23_combo_of_CG06-09_8_20_14_all_48_7</strain>
    </source>
</reference>
<name>A0A2G9YB67_9BACT</name>
<gene>
    <name evidence="2" type="ORF">COX46_02065</name>
</gene>
<accession>A0A2G9YB67</accession>
<comment type="caution">
    <text evidence="2">The sequence shown here is derived from an EMBL/GenBank/DDBJ whole genome shotgun (WGS) entry which is preliminary data.</text>
</comment>
<dbReference type="EMBL" id="PCRF01000094">
    <property type="protein sequence ID" value="PIP16465.1"/>
    <property type="molecule type" value="Genomic_DNA"/>
</dbReference>
<organism evidence="2 3">
    <name type="scientific">bacterium (Candidatus Ratteibacteria) CG23_combo_of_CG06-09_8_20_14_all_48_7</name>
    <dbReference type="NCBI Taxonomy" id="2014292"/>
    <lineage>
        <taxon>Bacteria</taxon>
        <taxon>Candidatus Ratteibacteria</taxon>
    </lineage>
</organism>
<evidence type="ECO:0000313" key="3">
    <source>
        <dbReference type="Proteomes" id="UP000230392"/>
    </source>
</evidence>
<dbReference type="Proteomes" id="UP000230392">
    <property type="component" value="Unassembled WGS sequence"/>
</dbReference>
<feature type="non-terminal residue" evidence="2">
    <location>
        <position position="118"/>
    </location>
</feature>
<dbReference type="SMART" id="SM00670">
    <property type="entry name" value="PINc"/>
    <property type="match status" value="1"/>
</dbReference>
<proteinExistence type="predicted"/>
<dbReference type="Pfam" id="PF13470">
    <property type="entry name" value="PIN_3"/>
    <property type="match status" value="1"/>
</dbReference>
<dbReference type="InterPro" id="IPR002850">
    <property type="entry name" value="PIN_toxin-like"/>
</dbReference>
<protein>
    <submittedName>
        <fullName evidence="2">Putative toxin-antitoxin system toxin component, PIN family</fullName>
    </submittedName>
</protein>
<evidence type="ECO:0000313" key="2">
    <source>
        <dbReference type="EMBL" id="PIP16465.1"/>
    </source>
</evidence>
<dbReference type="InterPro" id="IPR029060">
    <property type="entry name" value="PIN-like_dom_sf"/>
</dbReference>
<dbReference type="SUPFAM" id="SSF88723">
    <property type="entry name" value="PIN domain-like"/>
    <property type="match status" value="1"/>
</dbReference>
<dbReference type="PANTHER" id="PTHR34610:SF3">
    <property type="entry name" value="SSL7007 PROTEIN"/>
    <property type="match status" value="1"/>
</dbReference>
<sequence length="118" mass="13501">MRAVLDTNVFVSGLLVKESIPDHILRAFIKEKFVLIISLEIVSEIWEVLNRPRFNLKKHKILEIMDALGIKAEKVTLPTPKKKTPLVPEDPDDEKFLWCAEKGKANYLVSGDIHLLKL</sequence>
<dbReference type="AlphaFoldDB" id="A0A2G9YB67"/>
<feature type="domain" description="PIN" evidence="1">
    <location>
        <begin position="1"/>
        <end position="117"/>
    </location>
</feature>
<dbReference type="InterPro" id="IPR002716">
    <property type="entry name" value="PIN_dom"/>
</dbReference>